<dbReference type="Proteomes" id="UP001281147">
    <property type="component" value="Unassembled WGS sequence"/>
</dbReference>
<reference evidence="1" key="1">
    <citation type="submission" date="2023-07" db="EMBL/GenBank/DDBJ databases">
        <title>Black Yeasts Isolated from many extreme environments.</title>
        <authorList>
            <person name="Coleine C."/>
            <person name="Stajich J.E."/>
            <person name="Selbmann L."/>
        </authorList>
    </citation>
    <scope>NUCLEOTIDE SEQUENCE</scope>
    <source>
        <strain evidence="1">CCFEE 5714</strain>
    </source>
</reference>
<proteinExistence type="predicted"/>
<gene>
    <name evidence="1" type="ORF">LTR37_019967</name>
</gene>
<dbReference type="EMBL" id="JAUTXU010000327">
    <property type="protein sequence ID" value="KAK3686284.1"/>
    <property type="molecule type" value="Genomic_DNA"/>
</dbReference>
<protein>
    <submittedName>
        <fullName evidence="1">Uncharacterized protein</fullName>
    </submittedName>
</protein>
<organism evidence="1 2">
    <name type="scientific">Vermiconidia calcicola</name>
    <dbReference type="NCBI Taxonomy" id="1690605"/>
    <lineage>
        <taxon>Eukaryota</taxon>
        <taxon>Fungi</taxon>
        <taxon>Dikarya</taxon>
        <taxon>Ascomycota</taxon>
        <taxon>Pezizomycotina</taxon>
        <taxon>Dothideomycetes</taxon>
        <taxon>Dothideomycetidae</taxon>
        <taxon>Mycosphaerellales</taxon>
        <taxon>Extremaceae</taxon>
        <taxon>Vermiconidia</taxon>
    </lineage>
</organism>
<keyword evidence="2" id="KW-1185">Reference proteome</keyword>
<evidence type="ECO:0000313" key="2">
    <source>
        <dbReference type="Proteomes" id="UP001281147"/>
    </source>
</evidence>
<evidence type="ECO:0000313" key="1">
    <source>
        <dbReference type="EMBL" id="KAK3686284.1"/>
    </source>
</evidence>
<comment type="caution">
    <text evidence="1">The sequence shown here is derived from an EMBL/GenBank/DDBJ whole genome shotgun (WGS) entry which is preliminary data.</text>
</comment>
<accession>A0ACC3MDV0</accession>
<sequence length="185" mass="21364">MATDSIGTQDRRQEPRASKSMLQALPPEIRNRIFNYALQEDRQLYFTTSWHKHIHKVNHSKCRSGPWCRNLAKEIMRLLKQPALTRTSKEIRAETLLVYYDNLTLLVPFEAAPFRDVMLKWLKSIGPESRKNVRGSVFSHPNDCACGSIETLLRLWDIKATVKLNGQLENVSSSTRFSDITFEAE</sequence>
<name>A0ACC3MDV0_9PEZI</name>